<dbReference type="GO" id="GO:0016791">
    <property type="term" value="F:phosphatase activity"/>
    <property type="evidence" value="ECO:0007669"/>
    <property type="project" value="TreeGrafter"/>
</dbReference>
<dbReference type="InterPro" id="IPR036457">
    <property type="entry name" value="PPM-type-like_dom_sf"/>
</dbReference>
<keyword evidence="1" id="KW-0378">Hydrolase</keyword>
<sequence length="525" mass="55944">MKGPFDACVLVCDDTPAKRYVISSWLRREGFTVLEAETGAQAIEIAQGGDIDLAVLDVHLPDMTGLDVCAIIKRDPHTAATPVMHISAVAVEPEDRSAGLENGADAYMVDPIEPVEMISMVRSLLRSSKARRSSERLTARLQQLATASLRINVALNAVRVAAAASEAAARVLETECLVVLVNAPDPATAARTDAAGTTSTWELSIDLAAALLQGAVQSSEIHAADAPWKTLLAGCYDGPWRITPVHNRGQKVGLILVPAPALAGDDDEMLLGRLVQTVSVTLGNLLVFLEKHRTSLALQRSLLPANLPSLPGLVIAARYTASDEQAEVGGDFFDAFQVDDGSTVVVIGDVQGHSLEAAVVMAELRYSLRAYAYEGLTPAEVLSRVNGILMRGHDEMTATVCLLMFSADHQTLVVANAGHLPPLIVLDGVAKYVDHGGSLLGVDYPPDQPLVVPRPTGARILLMTDGLVERRGEDMTLAMDRLAGVLEDTIHVPVEPLCDQLMEQWGGGDDDVALILLDVVDPPRT</sequence>
<feature type="domain" description="Response regulatory" evidence="3">
    <location>
        <begin position="8"/>
        <end position="125"/>
    </location>
</feature>
<dbReference type="InterPro" id="IPR001789">
    <property type="entry name" value="Sig_transdc_resp-reg_receiver"/>
</dbReference>
<dbReference type="PROSITE" id="PS50110">
    <property type="entry name" value="RESPONSE_REGULATORY"/>
    <property type="match status" value="1"/>
</dbReference>
<gene>
    <name evidence="4" type="ORF">H9L09_02160</name>
</gene>
<feature type="modified residue" description="4-aspartylphosphate" evidence="2">
    <location>
        <position position="57"/>
    </location>
</feature>
<dbReference type="Pfam" id="PF07228">
    <property type="entry name" value="SpoIIE"/>
    <property type="match status" value="1"/>
</dbReference>
<dbReference type="Proteomes" id="UP000515947">
    <property type="component" value="Chromosome"/>
</dbReference>
<dbReference type="EMBL" id="CP060713">
    <property type="protein sequence ID" value="QNN53305.1"/>
    <property type="molecule type" value="Genomic_DNA"/>
</dbReference>
<keyword evidence="5" id="KW-1185">Reference proteome</keyword>
<reference evidence="4 5" key="1">
    <citation type="submission" date="2020-08" db="EMBL/GenBank/DDBJ databases">
        <title>Genome sequence of Nocardioides mesophilus KACC 16243T.</title>
        <authorList>
            <person name="Hyun D.-W."/>
            <person name="Bae J.-W."/>
        </authorList>
    </citation>
    <scope>NUCLEOTIDE SEQUENCE [LARGE SCALE GENOMIC DNA]</scope>
    <source>
        <strain evidence="4 5">KACC 16243</strain>
    </source>
</reference>
<name>A0A7G9RCI0_9ACTN</name>
<dbReference type="AlphaFoldDB" id="A0A7G9RCI0"/>
<dbReference type="SMART" id="SM00448">
    <property type="entry name" value="REC"/>
    <property type="match status" value="1"/>
</dbReference>
<evidence type="ECO:0000256" key="2">
    <source>
        <dbReference type="PROSITE-ProRule" id="PRU00169"/>
    </source>
</evidence>
<dbReference type="InterPro" id="IPR011006">
    <property type="entry name" value="CheY-like_superfamily"/>
</dbReference>
<dbReference type="PANTHER" id="PTHR43156">
    <property type="entry name" value="STAGE II SPORULATION PROTEIN E-RELATED"/>
    <property type="match status" value="1"/>
</dbReference>
<dbReference type="KEGG" id="nmes:H9L09_02160"/>
<keyword evidence="2" id="KW-0597">Phosphoprotein</keyword>
<evidence type="ECO:0000313" key="4">
    <source>
        <dbReference type="EMBL" id="QNN53305.1"/>
    </source>
</evidence>
<dbReference type="Gene3D" id="3.60.40.10">
    <property type="entry name" value="PPM-type phosphatase domain"/>
    <property type="match status" value="1"/>
</dbReference>
<proteinExistence type="predicted"/>
<organism evidence="4 5">
    <name type="scientific">Nocardioides mesophilus</name>
    <dbReference type="NCBI Taxonomy" id="433659"/>
    <lineage>
        <taxon>Bacteria</taxon>
        <taxon>Bacillati</taxon>
        <taxon>Actinomycetota</taxon>
        <taxon>Actinomycetes</taxon>
        <taxon>Propionibacteriales</taxon>
        <taxon>Nocardioidaceae</taxon>
        <taxon>Nocardioides</taxon>
    </lineage>
</organism>
<dbReference type="Gene3D" id="3.40.50.2300">
    <property type="match status" value="1"/>
</dbReference>
<evidence type="ECO:0000256" key="1">
    <source>
        <dbReference type="ARBA" id="ARBA00022801"/>
    </source>
</evidence>
<dbReference type="InterPro" id="IPR052016">
    <property type="entry name" value="Bact_Sigma-Reg"/>
</dbReference>
<evidence type="ECO:0000313" key="5">
    <source>
        <dbReference type="Proteomes" id="UP000515947"/>
    </source>
</evidence>
<dbReference type="PANTHER" id="PTHR43156:SF2">
    <property type="entry name" value="STAGE II SPORULATION PROTEIN E"/>
    <property type="match status" value="1"/>
</dbReference>
<dbReference type="Pfam" id="PF00072">
    <property type="entry name" value="Response_reg"/>
    <property type="match status" value="1"/>
</dbReference>
<dbReference type="SMART" id="SM00331">
    <property type="entry name" value="PP2C_SIG"/>
    <property type="match status" value="1"/>
</dbReference>
<protein>
    <submittedName>
        <fullName evidence="4">Fused response regulator/phosphatase</fullName>
    </submittedName>
</protein>
<dbReference type="RefSeq" id="WP_187579147.1">
    <property type="nucleotide sequence ID" value="NZ_CP060713.1"/>
</dbReference>
<accession>A0A7G9RCI0</accession>
<dbReference type="SUPFAM" id="SSF81606">
    <property type="entry name" value="PP2C-like"/>
    <property type="match status" value="1"/>
</dbReference>
<dbReference type="SUPFAM" id="SSF52172">
    <property type="entry name" value="CheY-like"/>
    <property type="match status" value="1"/>
</dbReference>
<dbReference type="GO" id="GO:0000160">
    <property type="term" value="P:phosphorelay signal transduction system"/>
    <property type="evidence" value="ECO:0007669"/>
    <property type="project" value="InterPro"/>
</dbReference>
<dbReference type="InterPro" id="IPR001932">
    <property type="entry name" value="PPM-type_phosphatase-like_dom"/>
</dbReference>
<evidence type="ECO:0000259" key="3">
    <source>
        <dbReference type="PROSITE" id="PS50110"/>
    </source>
</evidence>